<dbReference type="STRING" id="1121919.SAMN02745975_02837"/>
<name>A0A1M6M2J4_9FIRM</name>
<dbReference type="AlphaFoldDB" id="A0A1M6M2J4"/>
<keyword evidence="2" id="KW-1185">Reference proteome</keyword>
<accession>A0A1M6M2J4</accession>
<evidence type="ECO:0000313" key="2">
    <source>
        <dbReference type="Proteomes" id="UP000184536"/>
    </source>
</evidence>
<protein>
    <submittedName>
        <fullName evidence="1">Uncharacterized protein</fullName>
    </submittedName>
</protein>
<dbReference type="RefSeq" id="WP_110941897.1">
    <property type="nucleotide sequence ID" value="NZ_FQZV01000041.1"/>
</dbReference>
<dbReference type="Proteomes" id="UP000184536">
    <property type="component" value="Unassembled WGS sequence"/>
</dbReference>
<sequence>MPIKWYVSPYSEFETAPDSKKLYITVTRNTFRFNSYARDAFGFHDRVIIGVDEDSKRIFLMPGENGRGMAGFMYGCQYEVSARKIINSLHIAINKKYPARIEDGIISFYYEKEEGGDHPETTLAET</sequence>
<gene>
    <name evidence="1" type="ORF">SAMN02745975_02837</name>
</gene>
<dbReference type="EMBL" id="FQZV01000041">
    <property type="protein sequence ID" value="SHJ77655.1"/>
    <property type="molecule type" value="Genomic_DNA"/>
</dbReference>
<reference evidence="2" key="1">
    <citation type="submission" date="2016-11" db="EMBL/GenBank/DDBJ databases">
        <authorList>
            <person name="Varghese N."/>
            <person name="Submissions S."/>
        </authorList>
    </citation>
    <scope>NUCLEOTIDE SEQUENCE [LARGE SCALE GENOMIC DNA]</scope>
    <source>
        <strain evidence="2">DSM 17957</strain>
    </source>
</reference>
<evidence type="ECO:0000313" key="1">
    <source>
        <dbReference type="EMBL" id="SHJ77655.1"/>
    </source>
</evidence>
<proteinExistence type="predicted"/>
<organism evidence="1 2">
    <name type="scientific">Geosporobacter subterraneus DSM 17957</name>
    <dbReference type="NCBI Taxonomy" id="1121919"/>
    <lineage>
        <taxon>Bacteria</taxon>
        <taxon>Bacillati</taxon>
        <taxon>Bacillota</taxon>
        <taxon>Clostridia</taxon>
        <taxon>Peptostreptococcales</taxon>
        <taxon>Thermotaleaceae</taxon>
        <taxon>Geosporobacter</taxon>
    </lineage>
</organism>